<keyword evidence="7" id="KW-0812">Transmembrane</keyword>
<gene>
    <name evidence="9" type="ORF">HPB51_021122</name>
</gene>
<evidence type="ECO:0000256" key="5">
    <source>
        <dbReference type="ARBA" id="ARBA00022679"/>
    </source>
</evidence>
<keyword evidence="5 7" id="KW-0808">Transferase</keyword>
<sequence>MRYSRARWSRYIVVSYYPGVDIYGACGPHECSRSQGKRCGELLDRDYFFYLSFENANCKDYITEKFFNALKYVPFAGSRSS</sequence>
<evidence type="ECO:0000256" key="4">
    <source>
        <dbReference type="ARBA" id="ARBA00022676"/>
    </source>
</evidence>
<dbReference type="GO" id="GO:0000139">
    <property type="term" value="C:Golgi membrane"/>
    <property type="evidence" value="ECO:0007669"/>
    <property type="project" value="UniProtKB-SubCell"/>
</dbReference>
<evidence type="ECO:0000259" key="8">
    <source>
        <dbReference type="Pfam" id="PF00852"/>
    </source>
</evidence>
<feature type="domain" description="Fucosyltransferase C-terminal" evidence="8">
    <location>
        <begin position="10"/>
        <end position="71"/>
    </location>
</feature>
<dbReference type="EMBL" id="JABSTU010000007">
    <property type="protein sequence ID" value="KAH8026510.1"/>
    <property type="molecule type" value="Genomic_DNA"/>
</dbReference>
<dbReference type="PANTHER" id="PTHR48438:SF1">
    <property type="entry name" value="ALPHA-(1,3)-FUCOSYLTRANSFERASE C-RELATED"/>
    <property type="match status" value="1"/>
</dbReference>
<keyword evidence="7" id="KW-0472">Membrane</keyword>
<organism evidence="9 10">
    <name type="scientific">Rhipicephalus microplus</name>
    <name type="common">Cattle tick</name>
    <name type="synonym">Boophilus microplus</name>
    <dbReference type="NCBI Taxonomy" id="6941"/>
    <lineage>
        <taxon>Eukaryota</taxon>
        <taxon>Metazoa</taxon>
        <taxon>Ecdysozoa</taxon>
        <taxon>Arthropoda</taxon>
        <taxon>Chelicerata</taxon>
        <taxon>Arachnida</taxon>
        <taxon>Acari</taxon>
        <taxon>Parasitiformes</taxon>
        <taxon>Ixodida</taxon>
        <taxon>Ixodoidea</taxon>
        <taxon>Ixodidae</taxon>
        <taxon>Rhipicephalinae</taxon>
        <taxon>Rhipicephalus</taxon>
        <taxon>Boophilus</taxon>
    </lineage>
</organism>
<comment type="pathway">
    <text evidence="2">Protein modification; protein glycosylation.</text>
</comment>
<comment type="caution">
    <text evidence="9">The sequence shown here is derived from an EMBL/GenBank/DDBJ whole genome shotgun (WGS) entry which is preliminary data.</text>
</comment>
<dbReference type="EC" id="2.4.1.-" evidence="7"/>
<evidence type="ECO:0000256" key="7">
    <source>
        <dbReference type="RuleBase" id="RU003832"/>
    </source>
</evidence>
<comment type="similarity">
    <text evidence="3 7">Belongs to the glycosyltransferase 10 family.</text>
</comment>
<proteinExistence type="inferred from homology"/>
<evidence type="ECO:0000313" key="9">
    <source>
        <dbReference type="EMBL" id="KAH8026510.1"/>
    </source>
</evidence>
<evidence type="ECO:0000256" key="3">
    <source>
        <dbReference type="ARBA" id="ARBA00008919"/>
    </source>
</evidence>
<name>A0A9J6DWU6_RHIMP</name>
<dbReference type="Pfam" id="PF00852">
    <property type="entry name" value="Glyco_transf_10"/>
    <property type="match status" value="1"/>
</dbReference>
<reference evidence="9" key="2">
    <citation type="submission" date="2021-09" db="EMBL/GenBank/DDBJ databases">
        <authorList>
            <person name="Jia N."/>
            <person name="Wang J."/>
            <person name="Shi W."/>
            <person name="Du L."/>
            <person name="Sun Y."/>
            <person name="Zhan W."/>
            <person name="Jiang J."/>
            <person name="Wang Q."/>
            <person name="Zhang B."/>
            <person name="Ji P."/>
            <person name="Sakyi L.B."/>
            <person name="Cui X."/>
            <person name="Yuan T."/>
            <person name="Jiang B."/>
            <person name="Yang W."/>
            <person name="Lam T.T.-Y."/>
            <person name="Chang Q."/>
            <person name="Ding S."/>
            <person name="Wang X."/>
            <person name="Zhu J."/>
            <person name="Ruan X."/>
            <person name="Zhao L."/>
            <person name="Wei J."/>
            <person name="Que T."/>
            <person name="Du C."/>
            <person name="Cheng J."/>
            <person name="Dai P."/>
            <person name="Han X."/>
            <person name="Huang E."/>
            <person name="Gao Y."/>
            <person name="Liu J."/>
            <person name="Shao H."/>
            <person name="Ye R."/>
            <person name="Li L."/>
            <person name="Wei W."/>
            <person name="Wang X."/>
            <person name="Wang C."/>
            <person name="Huo Q."/>
            <person name="Li W."/>
            <person name="Guo W."/>
            <person name="Chen H."/>
            <person name="Chen S."/>
            <person name="Zhou L."/>
            <person name="Zhou L."/>
            <person name="Ni X."/>
            <person name="Tian J."/>
            <person name="Zhou Y."/>
            <person name="Sheng Y."/>
            <person name="Liu T."/>
            <person name="Pan Y."/>
            <person name="Xia L."/>
            <person name="Li J."/>
            <person name="Zhao F."/>
            <person name="Cao W."/>
        </authorList>
    </citation>
    <scope>NUCLEOTIDE SEQUENCE</scope>
    <source>
        <strain evidence="9">Rmic-2018</strain>
        <tissue evidence="9">Larvae</tissue>
    </source>
</reference>
<keyword evidence="4 7" id="KW-0328">Glycosyltransferase</keyword>
<dbReference type="PANTHER" id="PTHR48438">
    <property type="entry name" value="ALPHA-(1,3)-FUCOSYLTRANSFERASE C-RELATED"/>
    <property type="match status" value="1"/>
</dbReference>
<dbReference type="InterPro" id="IPR038577">
    <property type="entry name" value="GT10-like_C_sf"/>
</dbReference>
<dbReference type="InterPro" id="IPR001503">
    <property type="entry name" value="Glyco_trans_10"/>
</dbReference>
<evidence type="ECO:0000256" key="2">
    <source>
        <dbReference type="ARBA" id="ARBA00004922"/>
    </source>
</evidence>
<evidence type="ECO:0000256" key="1">
    <source>
        <dbReference type="ARBA" id="ARBA00004323"/>
    </source>
</evidence>
<keyword evidence="6 7" id="KW-0333">Golgi apparatus</keyword>
<evidence type="ECO:0000256" key="6">
    <source>
        <dbReference type="ARBA" id="ARBA00023034"/>
    </source>
</evidence>
<reference evidence="9" key="1">
    <citation type="journal article" date="2020" name="Cell">
        <title>Large-Scale Comparative Analyses of Tick Genomes Elucidate Their Genetic Diversity and Vector Capacities.</title>
        <authorList>
            <consortium name="Tick Genome and Microbiome Consortium (TIGMIC)"/>
            <person name="Jia N."/>
            <person name="Wang J."/>
            <person name="Shi W."/>
            <person name="Du L."/>
            <person name="Sun Y."/>
            <person name="Zhan W."/>
            <person name="Jiang J.F."/>
            <person name="Wang Q."/>
            <person name="Zhang B."/>
            <person name="Ji P."/>
            <person name="Bell-Sakyi L."/>
            <person name="Cui X.M."/>
            <person name="Yuan T.T."/>
            <person name="Jiang B.G."/>
            <person name="Yang W.F."/>
            <person name="Lam T.T."/>
            <person name="Chang Q.C."/>
            <person name="Ding S.J."/>
            <person name="Wang X.J."/>
            <person name="Zhu J.G."/>
            <person name="Ruan X.D."/>
            <person name="Zhao L."/>
            <person name="Wei J.T."/>
            <person name="Ye R.Z."/>
            <person name="Que T.C."/>
            <person name="Du C.H."/>
            <person name="Zhou Y.H."/>
            <person name="Cheng J.X."/>
            <person name="Dai P.F."/>
            <person name="Guo W.B."/>
            <person name="Han X.H."/>
            <person name="Huang E.J."/>
            <person name="Li L.F."/>
            <person name="Wei W."/>
            <person name="Gao Y.C."/>
            <person name="Liu J.Z."/>
            <person name="Shao H.Z."/>
            <person name="Wang X."/>
            <person name="Wang C.C."/>
            <person name="Yang T.C."/>
            <person name="Huo Q.B."/>
            <person name="Li W."/>
            <person name="Chen H.Y."/>
            <person name="Chen S.E."/>
            <person name="Zhou L.G."/>
            <person name="Ni X.B."/>
            <person name="Tian J.H."/>
            <person name="Sheng Y."/>
            <person name="Liu T."/>
            <person name="Pan Y.S."/>
            <person name="Xia L.Y."/>
            <person name="Li J."/>
            <person name="Zhao F."/>
            <person name="Cao W.C."/>
        </authorList>
    </citation>
    <scope>NUCLEOTIDE SEQUENCE</scope>
    <source>
        <strain evidence="9">Rmic-2018</strain>
    </source>
</reference>
<dbReference type="Gene3D" id="3.40.50.11660">
    <property type="entry name" value="Glycosyl transferase family 10, C-terminal domain"/>
    <property type="match status" value="1"/>
</dbReference>
<dbReference type="Proteomes" id="UP000821866">
    <property type="component" value="Unassembled WGS sequence"/>
</dbReference>
<dbReference type="GO" id="GO:0032580">
    <property type="term" value="C:Golgi cisterna membrane"/>
    <property type="evidence" value="ECO:0007669"/>
    <property type="project" value="UniProtKB-SubCell"/>
</dbReference>
<accession>A0A9J6DWU6</accession>
<dbReference type="SUPFAM" id="SSF53756">
    <property type="entry name" value="UDP-Glycosyltransferase/glycogen phosphorylase"/>
    <property type="match status" value="1"/>
</dbReference>
<dbReference type="AlphaFoldDB" id="A0A9J6DWU6"/>
<protein>
    <recommendedName>
        <fullName evidence="7">Fucosyltransferase</fullName>
        <ecNumber evidence="7">2.4.1.-</ecNumber>
    </recommendedName>
</protein>
<comment type="subcellular location">
    <subcellularLocation>
        <location evidence="1">Golgi apparatus membrane</location>
        <topology evidence="1">Single-pass type II membrane protein</topology>
    </subcellularLocation>
    <subcellularLocation>
        <location evidence="7">Golgi apparatus</location>
        <location evidence="7">Golgi stack membrane</location>
        <topology evidence="7">Single-pass type II membrane protein</topology>
    </subcellularLocation>
</comment>
<dbReference type="GO" id="GO:0008417">
    <property type="term" value="F:fucosyltransferase activity"/>
    <property type="evidence" value="ECO:0007669"/>
    <property type="project" value="InterPro"/>
</dbReference>
<keyword evidence="10" id="KW-1185">Reference proteome</keyword>
<evidence type="ECO:0000313" key="10">
    <source>
        <dbReference type="Proteomes" id="UP000821866"/>
    </source>
</evidence>
<dbReference type="InterPro" id="IPR055270">
    <property type="entry name" value="Glyco_tran_10_C"/>
</dbReference>